<evidence type="ECO:0000256" key="4">
    <source>
        <dbReference type="ARBA" id="ARBA00022989"/>
    </source>
</evidence>
<feature type="transmembrane region" description="Helical" evidence="6">
    <location>
        <begin position="302"/>
        <end position="323"/>
    </location>
</feature>
<feature type="transmembrane region" description="Helical" evidence="6">
    <location>
        <begin position="447"/>
        <end position="468"/>
    </location>
</feature>
<sequence length="479" mass="52250">MNQNNINNVQTETTASGHLHGRLNARHLVFMVIAAAAPLTVVGGNVPLSIGLGNGPGALWGFFVSTVVLFIFAIGFVQMTPFVKEAGAFYSYIDQGLGRKMSVGAAYTALISYTAVQVGIYGYIGWAVQDLLTSYGVGQHPWWLYSLVCLLIVGLFGYRNIDFNSRVLGLLMILEIGIVMIMNIGILSQGGAQGIESEPFKLHYILDPGISLSILFALTGFIGFESAAIYREEAINPEKTIARATYLAVIIIGVFYTFSAWCLTVAVGSEQARAVAQQTLSGHANMMIDVAQQYVGTAFKNVMQVLLITSLFACVLSFHHIIVRYQFVLARKGYLPEGLGQVHPKHYSPANSSYLQDICALLLVILFALFQLNPLTQVFGFMASIATVGCTLLMLLTSLAVFRYFRQNPEHIQNKFLSRQLIPALACVLLAGCLYLIISHFQILTGGSIWICVILACVPVIALLLGILRPVKLQVKPIV</sequence>
<keyword evidence="8" id="KW-1185">Reference proteome</keyword>
<evidence type="ECO:0000256" key="6">
    <source>
        <dbReference type="SAM" id="Phobius"/>
    </source>
</evidence>
<evidence type="ECO:0000313" key="7">
    <source>
        <dbReference type="EMBL" id="AOA57709.1"/>
    </source>
</evidence>
<feature type="transmembrane region" description="Helical" evidence="6">
    <location>
        <begin position="204"/>
        <end position="224"/>
    </location>
</feature>
<evidence type="ECO:0000256" key="5">
    <source>
        <dbReference type="ARBA" id="ARBA00023136"/>
    </source>
</evidence>
<dbReference type="Pfam" id="PF13520">
    <property type="entry name" value="AA_permease_2"/>
    <property type="match status" value="1"/>
</dbReference>
<dbReference type="InterPro" id="IPR050367">
    <property type="entry name" value="APC_superfamily"/>
</dbReference>
<feature type="transmembrane region" description="Helical" evidence="6">
    <location>
        <begin position="140"/>
        <end position="158"/>
    </location>
</feature>
<dbReference type="OrthoDB" id="9804700at2"/>
<feature type="transmembrane region" description="Helical" evidence="6">
    <location>
        <begin position="421"/>
        <end position="441"/>
    </location>
</feature>
<dbReference type="Gene3D" id="1.20.1740.10">
    <property type="entry name" value="Amino acid/polyamine transporter I"/>
    <property type="match status" value="1"/>
</dbReference>
<organism evidence="7 8">
    <name type="scientific">Acinetobacter larvae</name>
    <dbReference type="NCBI Taxonomy" id="1789224"/>
    <lineage>
        <taxon>Bacteria</taxon>
        <taxon>Pseudomonadati</taxon>
        <taxon>Pseudomonadota</taxon>
        <taxon>Gammaproteobacteria</taxon>
        <taxon>Moraxellales</taxon>
        <taxon>Moraxellaceae</taxon>
        <taxon>Acinetobacter</taxon>
    </lineage>
</organism>
<evidence type="ECO:0000256" key="3">
    <source>
        <dbReference type="ARBA" id="ARBA00022692"/>
    </source>
</evidence>
<dbReference type="AlphaFoldDB" id="A0A1B2LXU7"/>
<dbReference type="InterPro" id="IPR002293">
    <property type="entry name" value="AA/rel_permease1"/>
</dbReference>
<dbReference type="STRING" id="1789224.BFG52_04620"/>
<protein>
    <submittedName>
        <fullName evidence="7">Amino acid transporter</fullName>
    </submittedName>
</protein>
<dbReference type="EMBL" id="CP016895">
    <property type="protein sequence ID" value="AOA57709.1"/>
    <property type="molecule type" value="Genomic_DNA"/>
</dbReference>
<gene>
    <name evidence="7" type="ORF">BFG52_04620</name>
</gene>
<comment type="subcellular location">
    <subcellularLocation>
        <location evidence="1">Cell membrane</location>
        <topology evidence="1">Multi-pass membrane protein</topology>
    </subcellularLocation>
</comment>
<reference evidence="7 8" key="1">
    <citation type="submission" date="2016-08" db="EMBL/GenBank/DDBJ databases">
        <authorList>
            <person name="Seilhamer J.J."/>
        </authorList>
    </citation>
    <scope>NUCLEOTIDE SEQUENCE [LARGE SCALE GENOMIC DNA]</scope>
    <source>
        <strain evidence="7 8">BRTC-1</strain>
    </source>
</reference>
<feature type="transmembrane region" description="Helical" evidence="6">
    <location>
        <begin position="354"/>
        <end position="372"/>
    </location>
</feature>
<accession>A0A1B2LXU7</accession>
<keyword evidence="4 6" id="KW-1133">Transmembrane helix</keyword>
<keyword evidence="5 6" id="KW-0472">Membrane</keyword>
<evidence type="ECO:0000313" key="8">
    <source>
        <dbReference type="Proteomes" id="UP000093391"/>
    </source>
</evidence>
<proteinExistence type="predicted"/>
<dbReference type="PANTHER" id="PTHR42770">
    <property type="entry name" value="AMINO ACID TRANSPORTER-RELATED"/>
    <property type="match status" value="1"/>
</dbReference>
<evidence type="ECO:0000256" key="1">
    <source>
        <dbReference type="ARBA" id="ARBA00004651"/>
    </source>
</evidence>
<dbReference type="PIRSF" id="PIRSF006060">
    <property type="entry name" value="AA_transporter"/>
    <property type="match status" value="1"/>
</dbReference>
<dbReference type="RefSeq" id="WP_067553133.1">
    <property type="nucleotide sequence ID" value="NZ_CP016895.1"/>
</dbReference>
<feature type="transmembrane region" description="Helical" evidence="6">
    <location>
        <begin position="378"/>
        <end position="401"/>
    </location>
</feature>
<feature type="transmembrane region" description="Helical" evidence="6">
    <location>
        <begin position="170"/>
        <end position="192"/>
    </location>
</feature>
<keyword evidence="2" id="KW-1003">Cell membrane</keyword>
<dbReference type="Proteomes" id="UP000093391">
    <property type="component" value="Chromosome"/>
</dbReference>
<feature type="transmembrane region" description="Helical" evidence="6">
    <location>
        <begin position="104"/>
        <end position="128"/>
    </location>
</feature>
<feature type="transmembrane region" description="Helical" evidence="6">
    <location>
        <begin position="28"/>
        <end position="52"/>
    </location>
</feature>
<evidence type="ECO:0000256" key="2">
    <source>
        <dbReference type="ARBA" id="ARBA00022475"/>
    </source>
</evidence>
<dbReference type="GO" id="GO:0005886">
    <property type="term" value="C:plasma membrane"/>
    <property type="evidence" value="ECO:0007669"/>
    <property type="project" value="UniProtKB-SubCell"/>
</dbReference>
<dbReference type="GO" id="GO:0022857">
    <property type="term" value="F:transmembrane transporter activity"/>
    <property type="evidence" value="ECO:0007669"/>
    <property type="project" value="InterPro"/>
</dbReference>
<feature type="transmembrane region" description="Helical" evidence="6">
    <location>
        <begin position="58"/>
        <end position="83"/>
    </location>
</feature>
<keyword evidence="3 6" id="KW-0812">Transmembrane</keyword>
<dbReference type="KEGG" id="ala:BFG52_04620"/>
<name>A0A1B2LXU7_9GAMM</name>
<feature type="transmembrane region" description="Helical" evidence="6">
    <location>
        <begin position="245"/>
        <end position="267"/>
    </location>
</feature>
<dbReference type="PANTHER" id="PTHR42770:SF16">
    <property type="entry name" value="AMINO ACID PERMEASE"/>
    <property type="match status" value="1"/>
</dbReference>